<dbReference type="EMBL" id="JBFNFH010000002">
    <property type="protein sequence ID" value="MFM1524343.1"/>
    <property type="molecule type" value="Genomic_DNA"/>
</dbReference>
<keyword evidence="2" id="KW-0597">Phosphoprotein</keyword>
<keyword evidence="5" id="KW-0249">Electron transport</keyword>
<evidence type="ECO:0000256" key="2">
    <source>
        <dbReference type="ARBA" id="ARBA00022553"/>
    </source>
</evidence>
<keyword evidence="1" id="KW-0813">Transport</keyword>
<evidence type="ECO:0000256" key="1">
    <source>
        <dbReference type="ARBA" id="ARBA00022448"/>
    </source>
</evidence>
<evidence type="ECO:0000256" key="4">
    <source>
        <dbReference type="ARBA" id="ARBA00022643"/>
    </source>
</evidence>
<name>A0ABW9F5G9_9FIRM</name>
<feature type="domain" description="FMN-binding" evidence="6">
    <location>
        <begin position="252"/>
        <end position="346"/>
    </location>
</feature>
<dbReference type="PANTHER" id="PTHR36118">
    <property type="entry name" value="ION-TRANSLOCATING OXIDOREDUCTASE COMPLEX SUBUNIT G"/>
    <property type="match status" value="1"/>
</dbReference>
<proteinExistence type="predicted"/>
<keyword evidence="3" id="KW-0285">Flavoprotein</keyword>
<organism evidence="7 8">
    <name type="scientific">Helcococcus bovis</name>
    <dbReference type="NCBI Taxonomy" id="3153252"/>
    <lineage>
        <taxon>Bacteria</taxon>
        <taxon>Bacillati</taxon>
        <taxon>Bacillota</taxon>
        <taxon>Tissierellia</taxon>
        <taxon>Tissierellales</taxon>
        <taxon>Peptoniphilaceae</taxon>
        <taxon>Helcococcus</taxon>
    </lineage>
</organism>
<dbReference type="InterPro" id="IPR007329">
    <property type="entry name" value="FMN-bd"/>
</dbReference>
<keyword evidence="4" id="KW-0288">FMN</keyword>
<evidence type="ECO:0000256" key="5">
    <source>
        <dbReference type="ARBA" id="ARBA00022982"/>
    </source>
</evidence>
<dbReference type="InterPro" id="IPR010209">
    <property type="entry name" value="Ion_transpt_RnfG/RsxG"/>
</dbReference>
<dbReference type="Pfam" id="PF04205">
    <property type="entry name" value="FMN_bind"/>
    <property type="match status" value="3"/>
</dbReference>
<evidence type="ECO:0000256" key="3">
    <source>
        <dbReference type="ARBA" id="ARBA00022630"/>
    </source>
</evidence>
<evidence type="ECO:0000313" key="8">
    <source>
        <dbReference type="Proteomes" id="UP001629536"/>
    </source>
</evidence>
<protein>
    <submittedName>
        <fullName evidence="7">FMN-binding protein</fullName>
    </submittedName>
</protein>
<dbReference type="Proteomes" id="UP001629536">
    <property type="component" value="Unassembled WGS sequence"/>
</dbReference>
<feature type="domain" description="FMN-binding" evidence="6">
    <location>
        <begin position="421"/>
        <end position="506"/>
    </location>
</feature>
<keyword evidence="8" id="KW-1185">Reference proteome</keyword>
<sequence>MKKVKSIITLLLVLIISVAFIYGLNKLFVSMNSDEGVSSPYAEVFADGKEFNEIEVKDKAETINKVLEVTDGSSPIGYVFDAVSKEGFGGDIHFLVGISNDGVIKGLKVLEQSETDGYGASVETEEFTNGVKDVNVSTGKISAGEGDKENGQITAISGATITTNAMINELKQIVNQLSTLSDKVKPIAEETSYYETKYKDLLPNDLSDYTFEEFKENGKENDPIYNEFVKRIVKVTFCDKFDSYILQLAAKGYGGKIDLMLRLNGEYRVFDMLVASHSETEGLGAYIEDQQYTSIFKGLNLDKNILANAIKLRKNPKGEKDILLISGATVTSNAMQDSLNAAIDGLVKFDKVKSDNSKFEKLELNKKTEESKPKYDHKEKFKTIDESKPLDKGTNEQVVAISLAYKDGKEVGKILDVNTDGFAGKIEFGLLVDLEGKIQDFVVYSHSETEGYGAEIESEAFKKNIIGKNLQEIDTFATGKNIDGISGATFTTEGMLKGMNSAIKAFNDSKDANVVNGN</sequence>
<comment type="caution">
    <text evidence="7">The sequence shown here is derived from an EMBL/GenBank/DDBJ whole genome shotgun (WGS) entry which is preliminary data.</text>
</comment>
<feature type="domain" description="FMN-binding" evidence="6">
    <location>
        <begin position="87"/>
        <end position="177"/>
    </location>
</feature>
<reference evidence="7 8" key="1">
    <citation type="journal article" date="2024" name="Front. Microbiol.">
        <title>Pangenomic and biochemical analyses of Helcococcus ovis reveal widespread tetracycline resistance and a novel bacterial species, Helcococcus bovis.</title>
        <authorList>
            <person name="Cunha F."/>
            <person name="Zhai Y."/>
            <person name="Casaro S."/>
            <person name="Jones K.L."/>
            <person name="Hernandez M."/>
            <person name="Bisinotto R.S."/>
            <person name="Kariyawasam S."/>
            <person name="Brown M.B."/>
            <person name="Phillips A."/>
            <person name="Jeong K.C."/>
            <person name="Galvao K.N."/>
        </authorList>
    </citation>
    <scope>NUCLEOTIDE SEQUENCE [LARGE SCALE GENOMIC DNA]</scope>
    <source>
        <strain evidence="7 8">KG197</strain>
    </source>
</reference>
<dbReference type="PANTHER" id="PTHR36118:SF1">
    <property type="entry name" value="ION-TRANSLOCATING OXIDOREDUCTASE COMPLEX SUBUNIT G"/>
    <property type="match status" value="1"/>
</dbReference>
<dbReference type="SMART" id="SM00900">
    <property type="entry name" value="FMN_bind"/>
    <property type="match status" value="3"/>
</dbReference>
<dbReference type="RefSeq" id="WP_408126205.1">
    <property type="nucleotide sequence ID" value="NZ_JBFNFH010000002.1"/>
</dbReference>
<evidence type="ECO:0000259" key="6">
    <source>
        <dbReference type="SMART" id="SM00900"/>
    </source>
</evidence>
<gene>
    <name evidence="7" type="ORF">ABGF40_01485</name>
</gene>
<evidence type="ECO:0000313" key="7">
    <source>
        <dbReference type="EMBL" id="MFM1524343.1"/>
    </source>
</evidence>
<accession>A0ABW9F5G9</accession>